<proteinExistence type="predicted"/>
<protein>
    <submittedName>
        <fullName evidence="2">Uncharacterized protein</fullName>
    </submittedName>
</protein>
<evidence type="ECO:0000313" key="2">
    <source>
        <dbReference type="EMBL" id="THV41474.1"/>
    </source>
</evidence>
<evidence type="ECO:0000256" key="1">
    <source>
        <dbReference type="SAM" id="MobiDB-lite"/>
    </source>
</evidence>
<reference evidence="3" key="1">
    <citation type="submission" date="2019-04" db="EMBL/GenBank/DDBJ databases">
        <title>Nocardioides xinjiangensis sp. nov.</title>
        <authorList>
            <person name="Liu S."/>
        </authorList>
    </citation>
    <scope>NUCLEOTIDE SEQUENCE [LARGE SCALE GENOMIC DNA]</scope>
    <source>
        <strain evidence="3">18</strain>
    </source>
</reference>
<sequence length="71" mass="7804">MEEAAEYVKSLGITPPDSEAGWYVIVDYPPGYNGEPRLVWTRTLYSVIEPEDSGPSASESGDASAQPARWR</sequence>
<dbReference type="RefSeq" id="WP_136534744.1">
    <property type="nucleotide sequence ID" value="NZ_STGY01000044.1"/>
</dbReference>
<comment type="caution">
    <text evidence="2">The sequence shown here is derived from an EMBL/GenBank/DDBJ whole genome shotgun (WGS) entry which is preliminary data.</text>
</comment>
<reference evidence="2 3" key="2">
    <citation type="submission" date="2019-05" db="EMBL/GenBank/DDBJ databases">
        <title>Glycomyces buryatensis sp. nov.</title>
        <authorList>
            <person name="Nikitina E."/>
        </authorList>
    </citation>
    <scope>NUCLEOTIDE SEQUENCE [LARGE SCALE GENOMIC DNA]</scope>
    <source>
        <strain evidence="2 3">18</strain>
    </source>
</reference>
<accession>A0A4S8QL73</accession>
<dbReference type="AlphaFoldDB" id="A0A4S8QL73"/>
<gene>
    <name evidence="2" type="ORF">FAB82_11805</name>
</gene>
<keyword evidence="3" id="KW-1185">Reference proteome</keyword>
<dbReference type="EMBL" id="STGY01000044">
    <property type="protein sequence ID" value="THV41474.1"/>
    <property type="molecule type" value="Genomic_DNA"/>
</dbReference>
<dbReference type="Proteomes" id="UP000308760">
    <property type="component" value="Unassembled WGS sequence"/>
</dbReference>
<name>A0A4S8QL73_9ACTN</name>
<evidence type="ECO:0000313" key="3">
    <source>
        <dbReference type="Proteomes" id="UP000308760"/>
    </source>
</evidence>
<feature type="region of interest" description="Disordered" evidence="1">
    <location>
        <begin position="49"/>
        <end position="71"/>
    </location>
</feature>
<organism evidence="2 3">
    <name type="scientific">Glycomyces buryatensis</name>
    <dbReference type="NCBI Taxonomy" id="2570927"/>
    <lineage>
        <taxon>Bacteria</taxon>
        <taxon>Bacillati</taxon>
        <taxon>Actinomycetota</taxon>
        <taxon>Actinomycetes</taxon>
        <taxon>Glycomycetales</taxon>
        <taxon>Glycomycetaceae</taxon>
        <taxon>Glycomyces</taxon>
    </lineage>
</organism>
<dbReference type="OrthoDB" id="9916588at2"/>